<dbReference type="SUPFAM" id="SSF52540">
    <property type="entry name" value="P-loop containing nucleoside triphosphate hydrolases"/>
    <property type="match status" value="1"/>
</dbReference>
<keyword evidence="6" id="KW-1185">Reference proteome</keyword>
<dbReference type="STRING" id="560819.SAMN05428998_1454"/>
<gene>
    <name evidence="5" type="ORF">SAMN05428998_1454</name>
</gene>
<reference evidence="5 6" key="1">
    <citation type="submission" date="2017-04" db="EMBL/GenBank/DDBJ databases">
        <authorList>
            <person name="Afonso C.L."/>
            <person name="Miller P.J."/>
            <person name="Scott M.A."/>
            <person name="Spackman E."/>
            <person name="Goraichik I."/>
            <person name="Dimitrov K.M."/>
            <person name="Suarez D.L."/>
            <person name="Swayne D.E."/>
        </authorList>
    </citation>
    <scope>NUCLEOTIDE SEQUENCE [LARGE SCALE GENOMIC DNA]</scope>
    <source>
        <strain evidence="5 6">USBA 355</strain>
    </source>
</reference>
<dbReference type="EMBL" id="FWZX01000045">
    <property type="protein sequence ID" value="SMF81936.1"/>
    <property type="molecule type" value="Genomic_DNA"/>
</dbReference>
<dbReference type="PANTHER" id="PTHR30121">
    <property type="entry name" value="UNCHARACTERIZED PROTEIN YJGR-RELATED"/>
    <property type="match status" value="1"/>
</dbReference>
<evidence type="ECO:0000259" key="4">
    <source>
        <dbReference type="Pfam" id="PF03135"/>
    </source>
</evidence>
<dbReference type="Gene3D" id="3.40.50.300">
    <property type="entry name" value="P-loop containing nucleotide triphosphate hydrolases"/>
    <property type="match status" value="1"/>
</dbReference>
<keyword evidence="2" id="KW-0547">Nucleotide-binding</keyword>
<feature type="domain" description="CagE TrbE VirB component of type IV transporter system central" evidence="4">
    <location>
        <begin position="228"/>
        <end position="392"/>
    </location>
</feature>
<dbReference type="InterPro" id="IPR051162">
    <property type="entry name" value="T4SS_component"/>
</dbReference>
<dbReference type="AlphaFoldDB" id="A0A1Y6CW20"/>
<proteinExistence type="inferred from homology"/>
<keyword evidence="3" id="KW-0067">ATP-binding</keyword>
<dbReference type="Pfam" id="PF03135">
    <property type="entry name" value="CagE_TrbE_VirB"/>
    <property type="match status" value="1"/>
</dbReference>
<dbReference type="PANTHER" id="PTHR30121:SF12">
    <property type="entry name" value="TYPE IV SECRETION SYSTEM PROTEIN CAGE"/>
    <property type="match status" value="1"/>
</dbReference>
<dbReference type="InterPro" id="IPR018145">
    <property type="entry name" value="CagE_TrbE_VirB_cntrl_dom"/>
</dbReference>
<dbReference type="GO" id="GO:0005524">
    <property type="term" value="F:ATP binding"/>
    <property type="evidence" value="ECO:0007669"/>
    <property type="project" value="UniProtKB-KW"/>
</dbReference>
<evidence type="ECO:0000313" key="5">
    <source>
        <dbReference type="EMBL" id="SMF81936.1"/>
    </source>
</evidence>
<comment type="similarity">
    <text evidence="1">Belongs to the TrbE/VirB4 family.</text>
</comment>
<dbReference type="InterPro" id="IPR027417">
    <property type="entry name" value="P-loop_NTPase"/>
</dbReference>
<dbReference type="Proteomes" id="UP000192917">
    <property type="component" value="Unassembled WGS sequence"/>
</dbReference>
<accession>A0A1Y6CW20</accession>
<protein>
    <submittedName>
        <fullName evidence="5">Type IV secretory pathway, VirB4 component</fullName>
    </submittedName>
</protein>
<dbReference type="RefSeq" id="WP_085126773.1">
    <property type="nucleotide sequence ID" value="NZ_FWZX01000045.1"/>
</dbReference>
<evidence type="ECO:0000313" key="6">
    <source>
        <dbReference type="Proteomes" id="UP000192917"/>
    </source>
</evidence>
<organism evidence="5 6">
    <name type="scientific">Tistlia consotensis USBA 355</name>
    <dbReference type="NCBI Taxonomy" id="560819"/>
    <lineage>
        <taxon>Bacteria</taxon>
        <taxon>Pseudomonadati</taxon>
        <taxon>Pseudomonadota</taxon>
        <taxon>Alphaproteobacteria</taxon>
        <taxon>Rhodospirillales</taxon>
        <taxon>Rhodovibrionaceae</taxon>
        <taxon>Tistlia</taxon>
    </lineage>
</organism>
<evidence type="ECO:0000256" key="3">
    <source>
        <dbReference type="ARBA" id="ARBA00022840"/>
    </source>
</evidence>
<evidence type="ECO:0000256" key="2">
    <source>
        <dbReference type="ARBA" id="ARBA00022741"/>
    </source>
</evidence>
<name>A0A1Y6CW20_9PROT</name>
<sequence>MSIDALQQLVDNLGPSELSKGVVAFGSTVALGLLGSLAVPALRRRALPRITETRLIDYLPFAEPLEDGVTLRCKDGALSIMLAIPGAPTAAMERQELFQLRAARQAWIESLQASGVTTRVFAQRRLRRLPIAEGAGHPARARLMRAYNRRFLRSYETHFRAVLTVPGDDDRARQRLNEALRTSCEILTRYHARALALEEGALEFWAYLLNPANLDQDGNAVVGRERHALDEALYGGAIDLHRDSGLLEFHGGEAPRYARLIGIQRPGRQSSEALLADLLALEAEITVCQQVVVIPDGEAELMVKRKGDQAASVVWASNGEQFGAALRLLASGSEQQQKLCRYQLTVLAIADSPEELEEAETAIRRVLASHQVRPITETLCAGPTFFSLLPTFDERPRETHLFSANVADLVAFEQPSQGLARCDWGPSPVALLPTAEGGAYGFAFHTSEEREAPGHTIVFGPTGAGKTTALTFLATAALERFADLRVFYLDRGYSALTWALRYGARYITFSGPLGPGVQAARLQPFQQRLDGSSRQHLSMLLRLMAGGEDETLAMIDRAMQTLATLDPADRRIEVLAEACFPPGSDARRRLERWIGDGPYGGVFASGTDFELGQDRAFAIDLSTALADPDLAAPIVEEIFWRIDQVAAATGDPTLVIVDECRSMLEHPIFRAEFVRRLREGRRKRQVICACFQDPRSLEGFGPAFASDVRTNAPTHLFFRSRRTREDDFASWGLTEGEQDFLRGDGPTAHLSHAMLVRKEEAGDSVVIDLNLSGIGQELGFFAGGDKSRRRALACYACHGEAAWAEQYLLQMQGDTP</sequence>
<evidence type="ECO:0000256" key="1">
    <source>
        <dbReference type="ARBA" id="ARBA00006512"/>
    </source>
</evidence>